<evidence type="ECO:0000313" key="2">
    <source>
        <dbReference type="Proteomes" id="UP000280861"/>
    </source>
</evidence>
<accession>A0A3P5WPV4</accession>
<dbReference type="InterPro" id="IPR008316">
    <property type="entry name" value="UCP029876"/>
</dbReference>
<dbReference type="Pfam" id="PF06304">
    <property type="entry name" value="DUF1048"/>
    <property type="match status" value="1"/>
</dbReference>
<proteinExistence type="predicted"/>
<organism evidence="1 2">
    <name type="scientific">Arthrobacter ulcerisalmonis</name>
    <dbReference type="NCBI Taxonomy" id="2483813"/>
    <lineage>
        <taxon>Bacteria</taxon>
        <taxon>Bacillati</taxon>
        <taxon>Actinomycetota</taxon>
        <taxon>Actinomycetes</taxon>
        <taxon>Micrococcales</taxon>
        <taxon>Micrococcaceae</taxon>
        <taxon>Arthrobacter</taxon>
    </lineage>
</organism>
<name>A0A3P5WPV4_9MICC</name>
<sequence length="121" mass="14122">MFVTDMIEQKKHFKRYKARKEQLPKPYRKVMDAVERYFWNFASAKGDSVLRLLDDTLDLMEQAAADSTAIRDIVGDDPVEFAEELMRNYPETLWIDKERERLTKTINGIAGDHDDRGPAAR</sequence>
<protein>
    <recommendedName>
        <fullName evidence="3">DUF1048 domain-containing protein</fullName>
    </recommendedName>
</protein>
<dbReference type="OrthoDB" id="8083683at2"/>
<evidence type="ECO:0000313" key="1">
    <source>
        <dbReference type="EMBL" id="VDC25463.1"/>
    </source>
</evidence>
<dbReference type="SUPFAM" id="SSF158560">
    <property type="entry name" value="BH3980-like"/>
    <property type="match status" value="1"/>
</dbReference>
<reference evidence="1 2" key="1">
    <citation type="submission" date="2018-11" db="EMBL/GenBank/DDBJ databases">
        <authorList>
            <person name="Criscuolo A."/>
        </authorList>
    </citation>
    <scope>NUCLEOTIDE SEQUENCE [LARGE SCALE GENOMIC DNA]</scope>
    <source>
        <strain evidence="1">AT11b</strain>
    </source>
</reference>
<dbReference type="AlphaFoldDB" id="A0A3P5WPV4"/>
<evidence type="ECO:0008006" key="3">
    <source>
        <dbReference type="Google" id="ProtNLM"/>
    </source>
</evidence>
<dbReference type="Proteomes" id="UP000280861">
    <property type="component" value="Unassembled WGS sequence"/>
</dbReference>
<dbReference type="EMBL" id="UXAU01000021">
    <property type="protein sequence ID" value="VDC25463.1"/>
    <property type="molecule type" value="Genomic_DNA"/>
</dbReference>
<dbReference type="Gene3D" id="1.10.1900.10">
    <property type="entry name" value="c-terminal domain of poly(a) binding protein"/>
    <property type="match status" value="1"/>
</dbReference>
<keyword evidence="2" id="KW-1185">Reference proteome</keyword>
<gene>
    <name evidence="1" type="ORF">PSET11_01548</name>
</gene>
<dbReference type="RefSeq" id="WP_124091502.1">
    <property type="nucleotide sequence ID" value="NZ_CBCRYA010000012.1"/>
</dbReference>